<dbReference type="Proteomes" id="UP001275315">
    <property type="component" value="Unassembled WGS sequence"/>
</dbReference>
<feature type="transmembrane region" description="Helical" evidence="2">
    <location>
        <begin position="96"/>
        <end position="121"/>
    </location>
</feature>
<keyword evidence="2" id="KW-0472">Membrane</keyword>
<comment type="caution">
    <text evidence="3">The sequence shown here is derived from an EMBL/GenBank/DDBJ whole genome shotgun (WGS) entry which is preliminary data.</text>
</comment>
<dbReference type="PANTHER" id="PTHR43459">
    <property type="entry name" value="ENOYL-COA HYDRATASE"/>
    <property type="match status" value="1"/>
</dbReference>
<organism evidence="3 4">
    <name type="scientific">Paracerasibacillus soli</name>
    <dbReference type="NCBI Taxonomy" id="480284"/>
    <lineage>
        <taxon>Bacteria</taxon>
        <taxon>Bacillati</taxon>
        <taxon>Bacillota</taxon>
        <taxon>Bacilli</taxon>
        <taxon>Bacillales</taxon>
        <taxon>Bacillaceae</taxon>
        <taxon>Paracerasibacillus</taxon>
    </lineage>
</organism>
<evidence type="ECO:0000256" key="1">
    <source>
        <dbReference type="ARBA" id="ARBA00005254"/>
    </source>
</evidence>
<dbReference type="PANTHER" id="PTHR43459:SF1">
    <property type="entry name" value="EG:BACN32G11.4 PROTEIN"/>
    <property type="match status" value="1"/>
</dbReference>
<keyword evidence="2" id="KW-1133">Transmembrane helix</keyword>
<gene>
    <name evidence="3" type="ORF">RWD45_03255</name>
</gene>
<dbReference type="Pfam" id="PF00378">
    <property type="entry name" value="ECH_1"/>
    <property type="match status" value="1"/>
</dbReference>
<dbReference type="Gene3D" id="3.90.226.10">
    <property type="entry name" value="2-enoyl-CoA Hydratase, Chain A, domain 1"/>
    <property type="match status" value="1"/>
</dbReference>
<accession>A0ABU5CPQ6</accession>
<keyword evidence="2" id="KW-0812">Transmembrane</keyword>
<sequence length="256" mass="28555">MRTVLYERKDGVSYIYLNRPDRYNALNVEALQQLLLVVEEVGQNEDQVVILAGKGKAFCAGGDIGMMNDWADEANFGGVMDTISNVMMKLYEMPKIIISAIQGSAAGLGLSLALAADYVIAENKAKLGMLFLGVGLAPDGGGHFWLKERLGVPQAKQFIWNMEQVTGEEAKQMGLIDFSTEQQAVAFAEHLAKKMKQSPITSMIQTKSMYHREGKEQLQYYLNEEKKTQWLLCHTADHREGVQAFLEKRSPVFIGK</sequence>
<dbReference type="RefSeq" id="WP_320378586.1">
    <property type="nucleotide sequence ID" value="NZ_JAWDIQ010000001.1"/>
</dbReference>
<protein>
    <submittedName>
        <fullName evidence="3">Enoyl-CoA hydratase-related protein</fullName>
    </submittedName>
</protein>
<reference evidence="3 4" key="1">
    <citation type="submission" date="2023-10" db="EMBL/GenBank/DDBJ databases">
        <title>Virgibacillus soli CC-YMP-6 genome.</title>
        <authorList>
            <person name="Miliotis G."/>
            <person name="Sengupta P."/>
            <person name="Hameed A."/>
            <person name="Chuvochina M."/>
            <person name="Mcdonagh F."/>
            <person name="Simpson A.C."/>
            <person name="Singh N.K."/>
            <person name="Rekha P.D."/>
            <person name="Raman K."/>
            <person name="Hugenholtz P."/>
            <person name="Venkateswaran K."/>
        </authorList>
    </citation>
    <scope>NUCLEOTIDE SEQUENCE [LARGE SCALE GENOMIC DNA]</scope>
    <source>
        <strain evidence="3 4">CC-YMP-6</strain>
    </source>
</reference>
<dbReference type="CDD" id="cd06558">
    <property type="entry name" value="crotonase-like"/>
    <property type="match status" value="1"/>
</dbReference>
<comment type="similarity">
    <text evidence="1">Belongs to the enoyl-CoA hydratase/isomerase family.</text>
</comment>
<dbReference type="EMBL" id="JAWDIQ010000001">
    <property type="protein sequence ID" value="MDY0407804.1"/>
    <property type="molecule type" value="Genomic_DNA"/>
</dbReference>
<dbReference type="SUPFAM" id="SSF52096">
    <property type="entry name" value="ClpP/crotonase"/>
    <property type="match status" value="1"/>
</dbReference>
<evidence type="ECO:0000256" key="2">
    <source>
        <dbReference type="SAM" id="Phobius"/>
    </source>
</evidence>
<dbReference type="InterPro" id="IPR014748">
    <property type="entry name" value="Enoyl-CoA_hydra_C"/>
</dbReference>
<dbReference type="Gene3D" id="1.10.12.10">
    <property type="entry name" value="Lyase 2-enoyl-coa Hydratase, Chain A, domain 2"/>
    <property type="match status" value="1"/>
</dbReference>
<dbReference type="InterPro" id="IPR029045">
    <property type="entry name" value="ClpP/crotonase-like_dom_sf"/>
</dbReference>
<dbReference type="InterPro" id="IPR001753">
    <property type="entry name" value="Enoyl-CoA_hydra/iso"/>
</dbReference>
<evidence type="ECO:0000313" key="4">
    <source>
        <dbReference type="Proteomes" id="UP001275315"/>
    </source>
</evidence>
<name>A0ABU5CPQ6_9BACI</name>
<evidence type="ECO:0000313" key="3">
    <source>
        <dbReference type="EMBL" id="MDY0407804.1"/>
    </source>
</evidence>
<proteinExistence type="inferred from homology"/>
<keyword evidence="4" id="KW-1185">Reference proteome</keyword>